<dbReference type="SFLD" id="SFLDG01067">
    <property type="entry name" value="SPASM/twitch_domain_containing"/>
    <property type="match status" value="1"/>
</dbReference>
<proteinExistence type="predicted"/>
<dbReference type="InterPro" id="IPR026351">
    <property type="entry name" value="rSAM_ArsS-like"/>
</dbReference>
<dbReference type="Pfam" id="PF04055">
    <property type="entry name" value="Radical_SAM"/>
    <property type="match status" value="1"/>
</dbReference>
<evidence type="ECO:0008006" key="8">
    <source>
        <dbReference type="Google" id="ProtNLM"/>
    </source>
</evidence>
<keyword evidence="3" id="KW-0408">Iron</keyword>
<gene>
    <name evidence="7" type="ORF">MNBD_DELTA01-309</name>
</gene>
<organism evidence="7">
    <name type="scientific">hydrothermal vent metagenome</name>
    <dbReference type="NCBI Taxonomy" id="652676"/>
    <lineage>
        <taxon>unclassified sequences</taxon>
        <taxon>metagenomes</taxon>
        <taxon>ecological metagenomes</taxon>
    </lineage>
</organism>
<dbReference type="PANTHER" id="PTHR43728">
    <property type="entry name" value="SLR0304 PROTEIN"/>
    <property type="match status" value="1"/>
</dbReference>
<dbReference type="Pfam" id="PF12345">
    <property type="entry name" value="DUF3641"/>
    <property type="match status" value="1"/>
</dbReference>
<dbReference type="SFLD" id="SFLDS00029">
    <property type="entry name" value="Radical_SAM"/>
    <property type="match status" value="1"/>
</dbReference>
<evidence type="ECO:0000259" key="6">
    <source>
        <dbReference type="Pfam" id="PF12345"/>
    </source>
</evidence>
<dbReference type="InterPro" id="IPR024521">
    <property type="entry name" value="ArsS-like_C"/>
</dbReference>
<accession>A0A3B0QN90</accession>
<dbReference type="GO" id="GO:0046872">
    <property type="term" value="F:metal ion binding"/>
    <property type="evidence" value="ECO:0007669"/>
    <property type="project" value="UniProtKB-KW"/>
</dbReference>
<reference evidence="7" key="1">
    <citation type="submission" date="2018-06" db="EMBL/GenBank/DDBJ databases">
        <authorList>
            <person name="Zhirakovskaya E."/>
        </authorList>
    </citation>
    <scope>NUCLEOTIDE SEQUENCE</scope>
</reference>
<keyword evidence="2" id="KW-0479">Metal-binding</keyword>
<dbReference type="SUPFAM" id="SSF102114">
    <property type="entry name" value="Radical SAM enzymes"/>
    <property type="match status" value="1"/>
</dbReference>
<dbReference type="GO" id="GO:0003824">
    <property type="term" value="F:catalytic activity"/>
    <property type="evidence" value="ECO:0007669"/>
    <property type="project" value="InterPro"/>
</dbReference>
<protein>
    <recommendedName>
        <fullName evidence="8">Radical SAM</fullName>
    </recommendedName>
</protein>
<dbReference type="PANTHER" id="PTHR43728:SF1">
    <property type="entry name" value="FE-S OXIDOREDUCTASE"/>
    <property type="match status" value="1"/>
</dbReference>
<dbReference type="AlphaFoldDB" id="A0A3B0QN90"/>
<evidence type="ECO:0000256" key="4">
    <source>
        <dbReference type="ARBA" id="ARBA00023014"/>
    </source>
</evidence>
<evidence type="ECO:0000313" key="7">
    <source>
        <dbReference type="EMBL" id="VAV83174.1"/>
    </source>
</evidence>
<dbReference type="InterPro" id="IPR058240">
    <property type="entry name" value="rSAM_sf"/>
</dbReference>
<keyword evidence="1" id="KW-0949">S-adenosyl-L-methionine</keyword>
<sequence length="332" mass="36463">MASDGRALGTDVRFKQVEETLKECGRYPLLARSVKTLQINMGAACNMSCSHCHVNAGPHRKELMERDVMEQCLRVIKASDIPAVDITGGAPEMNPGYRWFVKECSSLGLRVMTRTNLTILLEEGYEDMAAFYAARKVEVIASLPYYTGSVTDRMRGEGAFEASVKALRLLNDLGYGLAGTGLLLSLVYNPAGAYVSPSQGAVEADFRRRLKEEHDISFTNLFTITNMPAGRFFDFLEQSGNTEPYINRLIDSFNPEAAGNAMCRDLISVGWDGTLYDCDFSQMLSLKCAVEHPTIWDFDMEALAGRRIVTGLHCYACMSGAGSSCCGEVAKA</sequence>
<feature type="domain" description="Arsenosugar biosynthesis radical SAM protein ArsS-like C-terminal" evidence="6">
    <location>
        <begin position="196"/>
        <end position="327"/>
    </location>
</feature>
<dbReference type="InterPro" id="IPR013785">
    <property type="entry name" value="Aldolase_TIM"/>
</dbReference>
<dbReference type="EMBL" id="UOEA01000036">
    <property type="protein sequence ID" value="VAV83174.1"/>
    <property type="molecule type" value="Genomic_DNA"/>
</dbReference>
<dbReference type="InterPro" id="IPR007197">
    <property type="entry name" value="rSAM"/>
</dbReference>
<dbReference type="NCBIfam" id="TIGR04167">
    <property type="entry name" value="rSAM_SeCys"/>
    <property type="match status" value="1"/>
</dbReference>
<evidence type="ECO:0000256" key="2">
    <source>
        <dbReference type="ARBA" id="ARBA00022723"/>
    </source>
</evidence>
<evidence type="ECO:0000259" key="5">
    <source>
        <dbReference type="Pfam" id="PF04055"/>
    </source>
</evidence>
<evidence type="ECO:0000256" key="1">
    <source>
        <dbReference type="ARBA" id="ARBA00022691"/>
    </source>
</evidence>
<evidence type="ECO:0000256" key="3">
    <source>
        <dbReference type="ARBA" id="ARBA00023004"/>
    </source>
</evidence>
<keyword evidence="4" id="KW-0411">Iron-sulfur</keyword>
<dbReference type="GO" id="GO:0051536">
    <property type="term" value="F:iron-sulfur cluster binding"/>
    <property type="evidence" value="ECO:0007669"/>
    <property type="project" value="UniProtKB-KW"/>
</dbReference>
<feature type="domain" description="Radical SAM core" evidence="5">
    <location>
        <begin position="39"/>
        <end position="176"/>
    </location>
</feature>
<dbReference type="CDD" id="cd01335">
    <property type="entry name" value="Radical_SAM"/>
    <property type="match status" value="1"/>
</dbReference>
<dbReference type="Gene3D" id="3.20.20.70">
    <property type="entry name" value="Aldolase class I"/>
    <property type="match status" value="1"/>
</dbReference>
<name>A0A3B0QN90_9ZZZZ</name>